<dbReference type="SUPFAM" id="SSF47384">
    <property type="entry name" value="Homodimeric domain of signal transducing histidine kinase"/>
    <property type="match status" value="1"/>
</dbReference>
<dbReference type="AlphaFoldDB" id="A0A930FRV3"/>
<dbReference type="CDD" id="cd00082">
    <property type="entry name" value="HisKA"/>
    <property type="match status" value="1"/>
</dbReference>
<proteinExistence type="predicted"/>
<keyword evidence="11 14" id="KW-1133">Transmembrane helix</keyword>
<dbReference type="InterPro" id="IPR004358">
    <property type="entry name" value="Sig_transdc_His_kin-like_C"/>
</dbReference>
<dbReference type="InterPro" id="IPR003660">
    <property type="entry name" value="HAMP_dom"/>
</dbReference>
<feature type="transmembrane region" description="Helical" evidence="14">
    <location>
        <begin position="12"/>
        <end position="36"/>
    </location>
</feature>
<keyword evidence="10" id="KW-0067">ATP-binding</keyword>
<dbReference type="Gene3D" id="3.30.565.10">
    <property type="entry name" value="Histidine kinase-like ATPase, C-terminal domain"/>
    <property type="match status" value="1"/>
</dbReference>
<dbReference type="Pfam" id="PF00672">
    <property type="entry name" value="HAMP"/>
    <property type="match status" value="1"/>
</dbReference>
<accession>A0A930FRV3</accession>
<dbReference type="PANTHER" id="PTHR45528:SF1">
    <property type="entry name" value="SENSOR HISTIDINE KINASE CPXA"/>
    <property type="match status" value="1"/>
</dbReference>
<dbReference type="SUPFAM" id="SSF158472">
    <property type="entry name" value="HAMP domain-like"/>
    <property type="match status" value="1"/>
</dbReference>
<evidence type="ECO:0000256" key="10">
    <source>
        <dbReference type="ARBA" id="ARBA00022840"/>
    </source>
</evidence>
<dbReference type="GO" id="GO:0005886">
    <property type="term" value="C:plasma membrane"/>
    <property type="evidence" value="ECO:0007669"/>
    <property type="project" value="UniProtKB-SubCell"/>
</dbReference>
<dbReference type="CDD" id="cd06225">
    <property type="entry name" value="HAMP"/>
    <property type="match status" value="1"/>
</dbReference>
<evidence type="ECO:0000256" key="12">
    <source>
        <dbReference type="ARBA" id="ARBA00023012"/>
    </source>
</evidence>
<dbReference type="GO" id="GO:0000155">
    <property type="term" value="F:phosphorelay sensor kinase activity"/>
    <property type="evidence" value="ECO:0007669"/>
    <property type="project" value="InterPro"/>
</dbReference>
<protein>
    <recommendedName>
        <fullName evidence="3">histidine kinase</fullName>
        <ecNumber evidence="3">2.7.13.3</ecNumber>
    </recommendedName>
</protein>
<evidence type="ECO:0000259" key="15">
    <source>
        <dbReference type="PROSITE" id="PS50109"/>
    </source>
</evidence>
<sequence length="490" mass="55569">MTVKSRLLISHLIMFIVPIFMAVIVAAVMLAGALILSRGNNYLYLENISKCTRAAEISCHIFFHGNLEHPENSAGRWLISLLSPKQNLILFTKGKDPIYTYGNKDYLAQLSRIPPDSDWEERENGRTGTYIRAEDESFYYARKMTCKDTPYYFYFISNHVYRAYNPGDEAVEHLFETTMWSIGGIILLIILLTSRFLSSFMIRHIVPPLETLKQGAMEVQEGNLSIRLVHKGNDEYRPVFRAFNLMTEKLSLSLTEQEEEERKRKELIASISHDIRTPLTVIKAYAEGLRDGVADTEEKKEKYLSVICRRADDLDRMINQLFDLSRLDIGVKAYTEETLDLSAVLHDFIEENRNSFKEKGLILSAETAKHVPIRGSRLLLNRILMNLASNSAKYKTTGEGHLLLHLEKGNNEAVLTVTDDGPGVPETSLRHLFEAFYRTDKARSRTEDGSGLGMTIVQKAVCLMNGTVNAENVIPHGLCVEIKIPLTEGQ</sequence>
<dbReference type="GO" id="GO:0005524">
    <property type="term" value="F:ATP binding"/>
    <property type="evidence" value="ECO:0007669"/>
    <property type="project" value="UniProtKB-KW"/>
</dbReference>
<evidence type="ECO:0000256" key="9">
    <source>
        <dbReference type="ARBA" id="ARBA00022777"/>
    </source>
</evidence>
<evidence type="ECO:0000256" key="8">
    <source>
        <dbReference type="ARBA" id="ARBA00022741"/>
    </source>
</evidence>
<dbReference type="Gene3D" id="6.10.340.10">
    <property type="match status" value="1"/>
</dbReference>
<evidence type="ECO:0000256" key="7">
    <source>
        <dbReference type="ARBA" id="ARBA00022692"/>
    </source>
</evidence>
<comment type="catalytic activity">
    <reaction evidence="1">
        <text>ATP + protein L-histidine = ADP + protein N-phospho-L-histidine.</text>
        <dbReference type="EC" id="2.7.13.3"/>
    </reaction>
</comment>
<keyword evidence="6" id="KW-0808">Transferase</keyword>
<dbReference type="InterPro" id="IPR003594">
    <property type="entry name" value="HATPase_dom"/>
</dbReference>
<dbReference type="RefSeq" id="WP_276640631.1">
    <property type="nucleotide sequence ID" value="NZ_DBGDLJ010000007.1"/>
</dbReference>
<dbReference type="InterPro" id="IPR003661">
    <property type="entry name" value="HisK_dim/P_dom"/>
</dbReference>
<dbReference type="Pfam" id="PF00512">
    <property type="entry name" value="HisKA"/>
    <property type="match status" value="1"/>
</dbReference>
<dbReference type="PANTHER" id="PTHR45528">
    <property type="entry name" value="SENSOR HISTIDINE KINASE CPXA"/>
    <property type="match status" value="1"/>
</dbReference>
<feature type="domain" description="Histidine kinase" evidence="15">
    <location>
        <begin position="270"/>
        <end position="488"/>
    </location>
</feature>
<dbReference type="Pfam" id="PF02518">
    <property type="entry name" value="HATPase_c"/>
    <property type="match status" value="1"/>
</dbReference>
<evidence type="ECO:0000313" key="18">
    <source>
        <dbReference type="Proteomes" id="UP000757890"/>
    </source>
</evidence>
<evidence type="ECO:0000313" key="17">
    <source>
        <dbReference type="EMBL" id="MBF1129933.1"/>
    </source>
</evidence>
<comment type="caution">
    <text evidence="17">The sequence shown here is derived from an EMBL/GenBank/DDBJ whole genome shotgun (WGS) entry which is preliminary data.</text>
</comment>
<evidence type="ECO:0000256" key="4">
    <source>
        <dbReference type="ARBA" id="ARBA00022475"/>
    </source>
</evidence>
<dbReference type="InterPro" id="IPR005467">
    <property type="entry name" value="His_kinase_dom"/>
</dbReference>
<dbReference type="InterPro" id="IPR036097">
    <property type="entry name" value="HisK_dim/P_sf"/>
</dbReference>
<dbReference type="SUPFAM" id="SSF55874">
    <property type="entry name" value="ATPase domain of HSP90 chaperone/DNA topoisomerase II/histidine kinase"/>
    <property type="match status" value="1"/>
</dbReference>
<dbReference type="InterPro" id="IPR050398">
    <property type="entry name" value="HssS/ArlS-like"/>
</dbReference>
<keyword evidence="9 17" id="KW-0418">Kinase</keyword>
<dbReference type="Gene3D" id="1.10.287.130">
    <property type="match status" value="1"/>
</dbReference>
<keyword evidence="5" id="KW-0597">Phosphoprotein</keyword>
<evidence type="ECO:0000256" key="1">
    <source>
        <dbReference type="ARBA" id="ARBA00000085"/>
    </source>
</evidence>
<dbReference type="EC" id="2.7.13.3" evidence="3"/>
<evidence type="ECO:0000256" key="5">
    <source>
        <dbReference type="ARBA" id="ARBA00022553"/>
    </source>
</evidence>
<dbReference type="PRINTS" id="PR00344">
    <property type="entry name" value="BCTRLSENSOR"/>
</dbReference>
<dbReference type="PROSITE" id="PS50885">
    <property type="entry name" value="HAMP"/>
    <property type="match status" value="1"/>
</dbReference>
<organism evidence="17 18">
    <name type="scientific">Dialister invisus</name>
    <dbReference type="NCBI Taxonomy" id="218538"/>
    <lineage>
        <taxon>Bacteria</taxon>
        <taxon>Bacillati</taxon>
        <taxon>Bacillota</taxon>
        <taxon>Negativicutes</taxon>
        <taxon>Veillonellales</taxon>
        <taxon>Veillonellaceae</taxon>
        <taxon>Dialister</taxon>
    </lineage>
</organism>
<dbReference type="Proteomes" id="UP000757890">
    <property type="component" value="Unassembled WGS sequence"/>
</dbReference>
<name>A0A930FRV3_9FIRM</name>
<evidence type="ECO:0000256" key="2">
    <source>
        <dbReference type="ARBA" id="ARBA00004651"/>
    </source>
</evidence>
<keyword evidence="13 14" id="KW-0472">Membrane</keyword>
<dbReference type="SMART" id="SM00304">
    <property type="entry name" value="HAMP"/>
    <property type="match status" value="1"/>
</dbReference>
<evidence type="ECO:0000259" key="16">
    <source>
        <dbReference type="PROSITE" id="PS50885"/>
    </source>
</evidence>
<dbReference type="PROSITE" id="PS50109">
    <property type="entry name" value="HIS_KIN"/>
    <property type="match status" value="1"/>
</dbReference>
<evidence type="ECO:0000256" key="6">
    <source>
        <dbReference type="ARBA" id="ARBA00022679"/>
    </source>
</evidence>
<keyword evidence="12" id="KW-0902">Two-component regulatory system</keyword>
<keyword evidence="8" id="KW-0547">Nucleotide-binding</keyword>
<dbReference type="SMART" id="SM00388">
    <property type="entry name" value="HisKA"/>
    <property type="match status" value="1"/>
</dbReference>
<evidence type="ECO:0000256" key="3">
    <source>
        <dbReference type="ARBA" id="ARBA00012438"/>
    </source>
</evidence>
<gene>
    <name evidence="17" type="ORF">HXL70_07835</name>
</gene>
<keyword evidence="7 14" id="KW-0812">Transmembrane</keyword>
<dbReference type="SMART" id="SM00387">
    <property type="entry name" value="HATPase_c"/>
    <property type="match status" value="1"/>
</dbReference>
<keyword evidence="4" id="KW-1003">Cell membrane</keyword>
<dbReference type="FunFam" id="1.10.287.130:FF:000001">
    <property type="entry name" value="Two-component sensor histidine kinase"/>
    <property type="match status" value="1"/>
</dbReference>
<dbReference type="InterPro" id="IPR036890">
    <property type="entry name" value="HATPase_C_sf"/>
</dbReference>
<evidence type="ECO:0000256" key="11">
    <source>
        <dbReference type="ARBA" id="ARBA00022989"/>
    </source>
</evidence>
<dbReference type="EMBL" id="JABZMK010000070">
    <property type="protein sequence ID" value="MBF1129933.1"/>
    <property type="molecule type" value="Genomic_DNA"/>
</dbReference>
<evidence type="ECO:0000256" key="14">
    <source>
        <dbReference type="SAM" id="Phobius"/>
    </source>
</evidence>
<evidence type="ECO:0000256" key="13">
    <source>
        <dbReference type="ARBA" id="ARBA00023136"/>
    </source>
</evidence>
<comment type="subcellular location">
    <subcellularLocation>
        <location evidence="2">Cell membrane</location>
        <topology evidence="2">Multi-pass membrane protein</topology>
    </subcellularLocation>
</comment>
<reference evidence="17" key="1">
    <citation type="submission" date="2020-04" db="EMBL/GenBank/DDBJ databases">
        <title>Deep metagenomics examines the oral microbiome during advanced dental caries in children, revealing novel taxa and co-occurrences with host molecules.</title>
        <authorList>
            <person name="Baker J.L."/>
            <person name="Morton J.T."/>
            <person name="Dinis M."/>
            <person name="Alvarez R."/>
            <person name="Tran N.C."/>
            <person name="Knight R."/>
            <person name="Edlund A."/>
        </authorList>
    </citation>
    <scope>NUCLEOTIDE SEQUENCE</scope>
    <source>
        <strain evidence="17">JCVI_32_bin.14</strain>
    </source>
</reference>
<feature type="domain" description="HAMP" evidence="16">
    <location>
        <begin position="203"/>
        <end position="255"/>
    </location>
</feature>